<gene>
    <name evidence="2" type="ORF">P174DRAFT_161742</name>
</gene>
<name>A0A2I1C856_ASPN1</name>
<dbReference type="EMBL" id="MSZS01000004">
    <property type="protein sequence ID" value="PKX93809.1"/>
    <property type="molecule type" value="Genomic_DNA"/>
</dbReference>
<keyword evidence="3" id="KW-1185">Reference proteome</keyword>
<evidence type="ECO:0000313" key="2">
    <source>
        <dbReference type="EMBL" id="PKX93809.1"/>
    </source>
</evidence>
<organism evidence="2 3">
    <name type="scientific">Aspergillus novofumigatus (strain IBT 16806)</name>
    <dbReference type="NCBI Taxonomy" id="1392255"/>
    <lineage>
        <taxon>Eukaryota</taxon>
        <taxon>Fungi</taxon>
        <taxon>Dikarya</taxon>
        <taxon>Ascomycota</taxon>
        <taxon>Pezizomycotina</taxon>
        <taxon>Eurotiomycetes</taxon>
        <taxon>Eurotiomycetidae</taxon>
        <taxon>Eurotiales</taxon>
        <taxon>Aspergillaceae</taxon>
        <taxon>Aspergillus</taxon>
        <taxon>Aspergillus subgen. Fumigati</taxon>
    </lineage>
</organism>
<dbReference type="RefSeq" id="XP_024682404.1">
    <property type="nucleotide sequence ID" value="XM_024821205.1"/>
</dbReference>
<feature type="region of interest" description="Disordered" evidence="1">
    <location>
        <begin position="31"/>
        <end position="55"/>
    </location>
</feature>
<accession>A0A2I1C856</accession>
<comment type="caution">
    <text evidence="2">The sequence shown here is derived from an EMBL/GenBank/DDBJ whole genome shotgun (WGS) entry which is preliminary data.</text>
</comment>
<sequence length="68" mass="7617">MSEHESPNSPQISNTPPFLKQKVERLSVLNPRIENQDTSDLPCQSGELPSNHHLSKKGPSIILLFLQL</sequence>
<evidence type="ECO:0000313" key="3">
    <source>
        <dbReference type="Proteomes" id="UP000234474"/>
    </source>
</evidence>
<dbReference type="VEuPathDB" id="FungiDB:P174DRAFT_161742"/>
<dbReference type="GeneID" id="36528531"/>
<dbReference type="AlphaFoldDB" id="A0A2I1C856"/>
<proteinExistence type="predicted"/>
<evidence type="ECO:0000256" key="1">
    <source>
        <dbReference type="SAM" id="MobiDB-lite"/>
    </source>
</evidence>
<reference evidence="3" key="1">
    <citation type="journal article" date="2018" name="Proc. Natl. Acad. Sci. U.S.A.">
        <title>Linking secondary metabolites to gene clusters through genome sequencing of six diverse Aspergillus species.</title>
        <authorList>
            <person name="Kaerboelling I."/>
            <person name="Vesth T.C."/>
            <person name="Frisvad J.C."/>
            <person name="Nybo J.L."/>
            <person name="Theobald S."/>
            <person name="Kuo A."/>
            <person name="Bowyer P."/>
            <person name="Matsuda Y."/>
            <person name="Mondo S."/>
            <person name="Lyhne E.K."/>
            <person name="Kogle M.E."/>
            <person name="Clum A."/>
            <person name="Lipzen A."/>
            <person name="Salamov A."/>
            <person name="Ngan C.Y."/>
            <person name="Daum C."/>
            <person name="Chiniquy J."/>
            <person name="Barry K."/>
            <person name="LaButti K."/>
            <person name="Haridas S."/>
            <person name="Simmons B.A."/>
            <person name="Magnuson J.K."/>
            <person name="Mortensen U.H."/>
            <person name="Larsen T.O."/>
            <person name="Grigoriev I.V."/>
            <person name="Baker S.E."/>
            <person name="Andersen M.R."/>
        </authorList>
    </citation>
    <scope>NUCLEOTIDE SEQUENCE [LARGE SCALE GENOMIC DNA]</scope>
    <source>
        <strain evidence="3">IBT 16806</strain>
    </source>
</reference>
<protein>
    <submittedName>
        <fullName evidence="2">Uncharacterized protein</fullName>
    </submittedName>
</protein>
<dbReference type="Proteomes" id="UP000234474">
    <property type="component" value="Unassembled WGS sequence"/>
</dbReference>